<dbReference type="Proteomes" id="UP000277212">
    <property type="component" value="Unassembled WGS sequence"/>
</dbReference>
<gene>
    <name evidence="2" type="ORF">CDV36_010666</name>
</gene>
<evidence type="ECO:0000313" key="3">
    <source>
        <dbReference type="Proteomes" id="UP000277212"/>
    </source>
</evidence>
<evidence type="ECO:0000256" key="1">
    <source>
        <dbReference type="SAM" id="MobiDB-lite"/>
    </source>
</evidence>
<name>A0A3M2RWM3_9HYPO</name>
<protein>
    <submittedName>
        <fullName evidence="2">Uncharacterized protein</fullName>
    </submittedName>
</protein>
<keyword evidence="3" id="KW-1185">Reference proteome</keyword>
<dbReference type="EMBL" id="NKUJ01000232">
    <property type="protein sequence ID" value="RMJ09697.1"/>
    <property type="molecule type" value="Genomic_DNA"/>
</dbReference>
<feature type="non-terminal residue" evidence="2">
    <location>
        <position position="1"/>
    </location>
</feature>
<sequence>NPLFVPNPPTAIDQGAAPPSPEKSQSPQPVQDPPADDFSATVARNNELVAKSNQLLRRVLDGMEAFARATR</sequence>
<dbReference type="AlphaFoldDB" id="A0A3M2RWM3"/>
<proteinExistence type="predicted"/>
<organism evidence="2 3">
    <name type="scientific">Fusarium kuroshium</name>
    <dbReference type="NCBI Taxonomy" id="2010991"/>
    <lineage>
        <taxon>Eukaryota</taxon>
        <taxon>Fungi</taxon>
        <taxon>Dikarya</taxon>
        <taxon>Ascomycota</taxon>
        <taxon>Pezizomycotina</taxon>
        <taxon>Sordariomycetes</taxon>
        <taxon>Hypocreomycetidae</taxon>
        <taxon>Hypocreales</taxon>
        <taxon>Nectriaceae</taxon>
        <taxon>Fusarium</taxon>
        <taxon>Fusarium solani species complex</taxon>
    </lineage>
</organism>
<accession>A0A3M2RWM3</accession>
<evidence type="ECO:0000313" key="2">
    <source>
        <dbReference type="EMBL" id="RMJ09697.1"/>
    </source>
</evidence>
<dbReference type="OrthoDB" id="5090697at2759"/>
<feature type="region of interest" description="Disordered" evidence="1">
    <location>
        <begin position="1"/>
        <end position="38"/>
    </location>
</feature>
<reference evidence="2 3" key="1">
    <citation type="submission" date="2017-06" db="EMBL/GenBank/DDBJ databases">
        <title>Comparative genomic analysis of Ambrosia Fusariam Clade fungi.</title>
        <authorList>
            <person name="Stajich J.E."/>
            <person name="Carrillo J."/>
            <person name="Kijimoto T."/>
            <person name="Eskalen A."/>
            <person name="O'Donnell K."/>
            <person name="Kasson M."/>
        </authorList>
    </citation>
    <scope>NUCLEOTIDE SEQUENCE [LARGE SCALE GENOMIC DNA]</scope>
    <source>
        <strain evidence="2">UCR3666</strain>
    </source>
</reference>
<comment type="caution">
    <text evidence="2">The sequence shown here is derived from an EMBL/GenBank/DDBJ whole genome shotgun (WGS) entry which is preliminary data.</text>
</comment>